<evidence type="ECO:0000256" key="7">
    <source>
        <dbReference type="SAM" id="MobiDB-lite"/>
    </source>
</evidence>
<dbReference type="Pfam" id="PF13086">
    <property type="entry name" value="AAA_11"/>
    <property type="match status" value="1"/>
</dbReference>
<keyword evidence="6" id="KW-0175">Coiled coil</keyword>
<dbReference type="EMBL" id="RKHY01000002">
    <property type="protein sequence ID" value="ROS32027.1"/>
    <property type="molecule type" value="Genomic_DNA"/>
</dbReference>
<dbReference type="Pfam" id="PF13087">
    <property type="entry name" value="AAA_12"/>
    <property type="match status" value="1"/>
</dbReference>
<dbReference type="Gene3D" id="3.40.960.10">
    <property type="entry name" value="VSR Endonuclease"/>
    <property type="match status" value="1"/>
</dbReference>
<dbReference type="PANTHER" id="PTHR43788">
    <property type="entry name" value="DNA2/NAM7 HELICASE FAMILY MEMBER"/>
    <property type="match status" value="1"/>
</dbReference>
<evidence type="ECO:0000259" key="10">
    <source>
        <dbReference type="Pfam" id="PF18741"/>
    </source>
</evidence>
<keyword evidence="4" id="KW-0347">Helicase</keyword>
<feature type="domain" description="DNA2/NAM7 helicase-like C-terminal" evidence="9">
    <location>
        <begin position="1130"/>
        <end position="1318"/>
    </location>
</feature>
<dbReference type="RefSeq" id="WP_231961020.1">
    <property type="nucleotide sequence ID" value="NZ_RKHY01000002.1"/>
</dbReference>
<dbReference type="Proteomes" id="UP000274843">
    <property type="component" value="Unassembled WGS sequence"/>
</dbReference>
<evidence type="ECO:0000259" key="8">
    <source>
        <dbReference type="Pfam" id="PF13086"/>
    </source>
</evidence>
<accession>A0A3N2G652</accession>
<evidence type="ECO:0000256" key="1">
    <source>
        <dbReference type="ARBA" id="ARBA00007913"/>
    </source>
</evidence>
<evidence type="ECO:0000313" key="12">
    <source>
        <dbReference type="Proteomes" id="UP000274843"/>
    </source>
</evidence>
<dbReference type="GeneID" id="301848997"/>
<evidence type="ECO:0000256" key="3">
    <source>
        <dbReference type="ARBA" id="ARBA00022801"/>
    </source>
</evidence>
<evidence type="ECO:0000313" key="11">
    <source>
        <dbReference type="EMBL" id="ROS32027.1"/>
    </source>
</evidence>
<dbReference type="GO" id="GO:0016787">
    <property type="term" value="F:hydrolase activity"/>
    <property type="evidence" value="ECO:0007669"/>
    <property type="project" value="UniProtKB-KW"/>
</dbReference>
<evidence type="ECO:0000256" key="6">
    <source>
        <dbReference type="SAM" id="Coils"/>
    </source>
</evidence>
<keyword evidence="5" id="KW-0067">ATP-binding</keyword>
<dbReference type="SUPFAM" id="SSF52980">
    <property type="entry name" value="Restriction endonuclease-like"/>
    <property type="match status" value="1"/>
</dbReference>
<organism evidence="11 12">
    <name type="scientific">Amycolatopsis thermoflava</name>
    <dbReference type="NCBI Taxonomy" id="84480"/>
    <lineage>
        <taxon>Bacteria</taxon>
        <taxon>Bacillati</taxon>
        <taxon>Actinomycetota</taxon>
        <taxon>Actinomycetes</taxon>
        <taxon>Pseudonocardiales</taxon>
        <taxon>Pseudonocardiaceae</taxon>
        <taxon>Amycolatopsis</taxon>
        <taxon>Amycolatopsis methanolica group</taxon>
    </lineage>
</organism>
<feature type="coiled-coil region" evidence="6">
    <location>
        <begin position="616"/>
        <end position="643"/>
    </location>
</feature>
<keyword evidence="3" id="KW-0378">Hydrolase</keyword>
<comment type="similarity">
    <text evidence="1">Belongs to the DNA2/NAM7 helicase family.</text>
</comment>
<evidence type="ECO:0000256" key="5">
    <source>
        <dbReference type="ARBA" id="ARBA00022840"/>
    </source>
</evidence>
<feature type="domain" description="DNA2/NAM7 helicase helicase" evidence="8">
    <location>
        <begin position="360"/>
        <end position="517"/>
    </location>
</feature>
<proteinExistence type="inferred from homology"/>
<dbReference type="CDD" id="cd18808">
    <property type="entry name" value="SF1_C_Upf1"/>
    <property type="match status" value="1"/>
</dbReference>
<dbReference type="GO" id="GO:0005524">
    <property type="term" value="F:ATP binding"/>
    <property type="evidence" value="ECO:0007669"/>
    <property type="project" value="UniProtKB-KW"/>
</dbReference>
<keyword evidence="2" id="KW-0547">Nucleotide-binding</keyword>
<dbReference type="InterPro" id="IPR011335">
    <property type="entry name" value="Restrct_endonuc-II-like"/>
</dbReference>
<sequence length="1710" mass="190650">MGTSLVDRARRLFEFLRGAQRLKANPVRSVESYQREGSLFWFSELPQHPAVRVENTGHGDLDDPVIVVERVPKVDPPEPPGELARWLTSPLDDPSKPPALRQQVREGDEDGEPRVLKLDECPGIEEQFRLWLGGWEEWAGKERVDAPVRQLYSDLYSTYINAAESPEEFELIIGVGCLSWVPDEWRPVQRHVLTSSASVEFDDRTGTLEVRRVEASESLRLELDMVDPGLITAPDKVNEVREDVKVFEGSPLDREVVGELVKRLVHSLDPDGEYRDQDEVVAPGSHAVATLAPALILRRRTENGLIEIFDAILHQLGEAEEVPEGLVPLLDPDRKPTAHGPTGEGAIVAVDDEPFLPMPVNDKQLAVIRKVDAQAQTLVQGPPGTGKTHTAAALISHLLAQGKRVLVTAHTDRALREVRDKLPEAVKPLAVAVVGAAREDMADLKLAVQEIAAAAVDHDAEENADAIRFHLDKIDQLRRERAVLHSRLMMAREREVRQLDHRGYRGTLSAIARQLHAESERFGWLTDSVQVGTDEPAPLTGHALAEWRGYLLDGQLQADEAESRLRLVNLGSVPDPDGFALLVNAERGAVDEEERHASLRAHAAFDAVLLLRPEQRRQLQGRLHQLADEADRLSGRREQWMNDALRDVRSGRAGQWRTRAETIRSLVEQCAAWTARLNPLTSVELRGDPAPLVALAGEVSRFLAGGGVIKTLPDGSPKIGAFSPKVLKQAQPLFESVRVDGLPPTSEAQLNLFAAWVEASKALSALDRAWPSNVAIPSEDTLQERLQWHVTELEQLHRVLLLGHELGAEELRLRELNLPAPDWNDLDGVREYARLTDAATAADAKVTATAPLAGLEGLVADTAQWSDAAPCVAELLGAVKLRDRESYAFAHRRLERLWRVRELTQRRDELADRLRVAAPGLHSAISECPEDERWQVRLACFDDAWRWAATRTWVTDQESIDVNSLQTRIGEIERGIRGQVESIAARRAWNFAASPERLNGTARADLTQYAQLVQRAGKNTGIYRNQRRAEIRKAMDRCRPSVPVWIMPIYRIAEQLRVRPDMFDVVVVDEASQAGTEAVFLQYLAPKVVVIGDDKQVSPSAVGVDQQQLRDLARQYLADDRYRDSWHDPKRSLFDEAKMRYGSLITLTEHRRCVPEIIGFSNRIAYEPDGVRLVPVRQYGADRLDPVKAVYLADGYERGTTNKRNPVEAEAIVDQIEKCISDPAYDGKSFGVISLLGPAQAKYIQTLLLGRLSKEEWRARDLRCGDAADFQGSERDVVFLSMVAAPTPGKRLAALTQEQYVQRYNVAVSRAKDQVWVFHSIRPDELANQECMRFQLLDYSYGVILRGQEDEDGTSGRLVPEDRRIEPFDSLFEQRVYNRIVDRGYTVLPQYEALGYRIDLVVVGGRGRLAVECDGDEWHGPDAYERDLARQRDLERCGWRFFRIPGSAFDVDPAAALNGLWEMLLNEGIHPSGFQQPVEDPAAVETSASETVEELPSTVDARVTPLRDVRVEREVDPQPANAEGRDDQIQDVAGEGPLAPYVSYTGDLVPVSDASRSELINGIEEIVAVEGPVLGERIHTVYVHRSGGRRVGPQLARALNSAVTAAVRQGVLEVDNPLDQSGVRPLTYRLPGQPLVRLRRLGPRDLDDVPPRELAALMAGIARQQGWADEEMLFRSVLEHLGLKRLTGNVRHRLSGLVELARSDAPGTTE</sequence>
<protein>
    <submittedName>
        <fullName evidence="11">AAA domain-containing protein</fullName>
    </submittedName>
</protein>
<dbReference type="InterPro" id="IPR041679">
    <property type="entry name" value="DNA2/NAM7-like_C"/>
</dbReference>
<dbReference type="InterPro" id="IPR047187">
    <property type="entry name" value="SF1_C_Upf1"/>
</dbReference>
<dbReference type="Pfam" id="PF18741">
    <property type="entry name" value="MTES_1575"/>
    <property type="match status" value="1"/>
</dbReference>
<evidence type="ECO:0000259" key="9">
    <source>
        <dbReference type="Pfam" id="PF13087"/>
    </source>
</evidence>
<reference evidence="11 12" key="1">
    <citation type="submission" date="2018-11" db="EMBL/GenBank/DDBJ databases">
        <title>Sequencing the genomes of 1000 actinobacteria strains.</title>
        <authorList>
            <person name="Klenk H.-P."/>
        </authorList>
    </citation>
    <scope>NUCLEOTIDE SEQUENCE [LARGE SCALE GENOMIC DNA]</scope>
    <source>
        <strain evidence="11 12">DSM 44348</strain>
    </source>
</reference>
<feature type="region of interest" description="Disordered" evidence="7">
    <location>
        <begin position="1472"/>
        <end position="1497"/>
    </location>
</feature>
<dbReference type="PANTHER" id="PTHR43788:SF8">
    <property type="entry name" value="DNA-BINDING PROTEIN SMUBP-2"/>
    <property type="match status" value="1"/>
</dbReference>
<comment type="caution">
    <text evidence="11">The sequence shown here is derived from an EMBL/GenBank/DDBJ whole genome shotgun (WGS) entry which is preliminary data.</text>
</comment>
<dbReference type="Gene3D" id="3.40.50.300">
    <property type="entry name" value="P-loop containing nucleotide triphosphate hydrolases"/>
    <property type="match status" value="3"/>
</dbReference>
<keyword evidence="12" id="KW-1185">Reference proteome</keyword>
<evidence type="ECO:0000256" key="2">
    <source>
        <dbReference type="ARBA" id="ARBA00022741"/>
    </source>
</evidence>
<dbReference type="InterPro" id="IPR049468">
    <property type="entry name" value="Restrct_endonuc-II-like_dom"/>
</dbReference>
<gene>
    <name evidence="11" type="ORF">EDD35_7769</name>
</gene>
<name>A0A3N2G652_9PSEU</name>
<dbReference type="InterPro" id="IPR050534">
    <property type="entry name" value="Coronavir_polyprotein_1ab"/>
</dbReference>
<feature type="domain" description="Restriction endonuclease type II-like" evidence="10">
    <location>
        <begin position="1372"/>
        <end position="1464"/>
    </location>
</feature>
<dbReference type="GO" id="GO:0043139">
    <property type="term" value="F:5'-3' DNA helicase activity"/>
    <property type="evidence" value="ECO:0007669"/>
    <property type="project" value="TreeGrafter"/>
</dbReference>
<evidence type="ECO:0000256" key="4">
    <source>
        <dbReference type="ARBA" id="ARBA00022806"/>
    </source>
</evidence>
<dbReference type="InterPro" id="IPR041677">
    <property type="entry name" value="DNA2/NAM7_AAA_11"/>
</dbReference>
<feature type="region of interest" description="Disordered" evidence="7">
    <location>
        <begin position="88"/>
        <end position="113"/>
    </location>
</feature>
<dbReference type="SUPFAM" id="SSF52540">
    <property type="entry name" value="P-loop containing nucleoside triphosphate hydrolases"/>
    <property type="match status" value="2"/>
</dbReference>
<dbReference type="InterPro" id="IPR027417">
    <property type="entry name" value="P-loop_NTPase"/>
</dbReference>